<organism evidence="13 14">
    <name type="scientific">Terriglobus saanensis (strain ATCC BAA-1853 / DSM 23119 / SP1PR4)</name>
    <dbReference type="NCBI Taxonomy" id="401053"/>
    <lineage>
        <taxon>Bacteria</taxon>
        <taxon>Pseudomonadati</taxon>
        <taxon>Acidobacteriota</taxon>
        <taxon>Terriglobia</taxon>
        <taxon>Terriglobales</taxon>
        <taxon>Acidobacteriaceae</taxon>
        <taxon>Terriglobus</taxon>
    </lineage>
</organism>
<dbReference type="NCBIfam" id="TIGR03026">
    <property type="entry name" value="NDP-sugDHase"/>
    <property type="match status" value="1"/>
</dbReference>
<evidence type="ECO:0000256" key="4">
    <source>
        <dbReference type="ARBA" id="ARBA00015132"/>
    </source>
</evidence>
<dbReference type="InterPro" id="IPR008927">
    <property type="entry name" value="6-PGluconate_DH-like_C_sf"/>
</dbReference>
<dbReference type="Pfam" id="PF00984">
    <property type="entry name" value="UDPG_MGDP_dh"/>
    <property type="match status" value="1"/>
</dbReference>
<dbReference type="EMBL" id="CP002467">
    <property type="protein sequence ID" value="ADV82978.1"/>
    <property type="molecule type" value="Genomic_DNA"/>
</dbReference>
<dbReference type="InterPro" id="IPR014027">
    <property type="entry name" value="UDP-Glc/GDP-Man_DH_C"/>
</dbReference>
<dbReference type="RefSeq" id="WP_013568711.1">
    <property type="nucleotide sequence ID" value="NC_014963.1"/>
</dbReference>
<feature type="binding site" evidence="10">
    <location>
        <begin position="272"/>
        <end position="276"/>
    </location>
    <ligand>
        <name>substrate</name>
    </ligand>
</feature>
<dbReference type="InterPro" id="IPR001732">
    <property type="entry name" value="UDP-Glc/GDP-Man_DH_N"/>
</dbReference>
<proteinExistence type="inferred from homology"/>
<keyword evidence="14" id="KW-1185">Reference proteome</keyword>
<dbReference type="AlphaFoldDB" id="E8V8J9"/>
<feature type="binding site" evidence="11">
    <location>
        <position position="350"/>
    </location>
    <ligand>
        <name>NAD(+)</name>
        <dbReference type="ChEBI" id="CHEBI:57540"/>
    </ligand>
</feature>
<dbReference type="SUPFAM" id="SSF52413">
    <property type="entry name" value="UDP-glucose/GDP-mannose dehydrogenase C-terminal domain"/>
    <property type="match status" value="1"/>
</dbReference>
<evidence type="ECO:0000256" key="3">
    <source>
        <dbReference type="ARBA" id="ARBA00012954"/>
    </source>
</evidence>
<protein>
    <recommendedName>
        <fullName evidence="4 8">UDP-glucose 6-dehydrogenase</fullName>
        <ecNumber evidence="3 8">1.1.1.22</ecNumber>
    </recommendedName>
</protein>
<evidence type="ECO:0000259" key="12">
    <source>
        <dbReference type="SMART" id="SM00984"/>
    </source>
</evidence>
<feature type="binding site" evidence="10">
    <location>
        <position position="227"/>
    </location>
    <ligand>
        <name>substrate</name>
    </ligand>
</feature>
<dbReference type="GO" id="GO:0051287">
    <property type="term" value="F:NAD binding"/>
    <property type="evidence" value="ECO:0007669"/>
    <property type="project" value="InterPro"/>
</dbReference>
<dbReference type="PIRSF" id="PIRSF500134">
    <property type="entry name" value="UDPglc_DH_bac"/>
    <property type="match status" value="1"/>
</dbReference>
<dbReference type="STRING" id="401053.AciPR4_2176"/>
<evidence type="ECO:0000256" key="1">
    <source>
        <dbReference type="ARBA" id="ARBA00004701"/>
    </source>
</evidence>
<feature type="binding site" evidence="11">
    <location>
        <position position="158"/>
    </location>
    <ligand>
        <name>NAD(+)</name>
        <dbReference type="ChEBI" id="CHEBI:57540"/>
    </ligand>
</feature>
<dbReference type="OrthoDB" id="9803238at2"/>
<reference evidence="13 14" key="1">
    <citation type="journal article" date="2012" name="Stand. Genomic Sci.">
        <title>Complete genome sequence of Terriglobus saanensis type strain SP1PR4(T), an Acidobacteria from tundra soil.</title>
        <authorList>
            <person name="Rawat S.R."/>
            <person name="Mannisto M.K."/>
            <person name="Starovoytov V."/>
            <person name="Goodwin L."/>
            <person name="Nolan M."/>
            <person name="Hauser L."/>
            <person name="Land M."/>
            <person name="Davenport K.W."/>
            <person name="Woyke T."/>
            <person name="Haggblom M.M."/>
        </authorList>
    </citation>
    <scope>NUCLEOTIDE SEQUENCE</scope>
    <source>
        <strain evidence="14">ATCC BAA-1853 / DSM 23119 / SP1PR4</strain>
    </source>
</reference>
<evidence type="ECO:0000313" key="13">
    <source>
        <dbReference type="EMBL" id="ADV82978.1"/>
    </source>
</evidence>
<sequence length="474" mass="51920">MARSVKIAVVGSGYVGLVAAVCFAEIGHEVICIDNDSRKTEALSNGISIIHEEHLPELLAKHNGHKISFTTDLAAAVQASEVIFIAVGTPQSDTGHADLSYIEAVASEVARSINGYKVLVEKSTVPVYTNEWIRRTMERHGVEHDTFDVVSNPEFLREGTAISDFLHPDRIVVGSDHERAAELLDAIYAPLTKGDYYKRADALPGRFNAENLPPLLHTSTKSAEIIKHASNAFLALKISFINAVANLCEAAEADVVQVAQGMGLDERIGNRFLSPGIGYGGSCFPKDVAAFRSVAEQFGLDFGLLSEVEKINRGQQKRFFEKVRSALWTLRGKKLAVLGLSFKGDTDDIRESPAIDLIRLFLAEGCSITAYDPAAIDRTKEILPASDKLRYASDAYDAAEGADALLILTDWKEFADLDLDRMRLLLQFPILIDGRNLYKPSKVTKHGFSYFSVGRSVARPVRTPKASVQKLQTV</sequence>
<dbReference type="PANTHER" id="PTHR43750:SF3">
    <property type="entry name" value="UDP-GLUCOSE 6-DEHYDROGENASE TUAD"/>
    <property type="match status" value="1"/>
</dbReference>
<gene>
    <name evidence="13" type="ordered locus">AciPR4_2176</name>
</gene>
<dbReference type="Gene3D" id="1.20.5.100">
    <property type="entry name" value="Cytochrome c1, transmembrane anchor, C-terminal"/>
    <property type="match status" value="1"/>
</dbReference>
<keyword evidence="6 8" id="KW-0520">NAD</keyword>
<feature type="binding site" evidence="11">
    <location>
        <position position="124"/>
    </location>
    <ligand>
        <name>NAD(+)</name>
        <dbReference type="ChEBI" id="CHEBI:57540"/>
    </ligand>
</feature>
<feature type="binding site" evidence="11">
    <location>
        <position position="286"/>
    </location>
    <ligand>
        <name>NAD(+)</name>
        <dbReference type="ChEBI" id="CHEBI:57540"/>
    </ligand>
</feature>
<feature type="binding site" evidence="11">
    <location>
        <position position="89"/>
    </location>
    <ligand>
        <name>NAD(+)</name>
        <dbReference type="ChEBI" id="CHEBI:57540"/>
    </ligand>
</feature>
<evidence type="ECO:0000256" key="10">
    <source>
        <dbReference type="PIRSR" id="PIRSR500134-2"/>
    </source>
</evidence>
<dbReference type="Gene3D" id="3.40.50.720">
    <property type="entry name" value="NAD(P)-binding Rossmann-like Domain"/>
    <property type="match status" value="2"/>
</dbReference>
<evidence type="ECO:0000256" key="9">
    <source>
        <dbReference type="PIRSR" id="PIRSR500134-1"/>
    </source>
</evidence>
<dbReference type="Pfam" id="PF03720">
    <property type="entry name" value="UDPG_MGDP_dh_C"/>
    <property type="match status" value="1"/>
</dbReference>
<dbReference type="GO" id="GO:0000271">
    <property type="term" value="P:polysaccharide biosynthetic process"/>
    <property type="evidence" value="ECO:0007669"/>
    <property type="project" value="InterPro"/>
</dbReference>
<dbReference type="InterPro" id="IPR028357">
    <property type="entry name" value="UDPglc_DH_bac"/>
</dbReference>
<dbReference type="HOGENOM" id="CLU_023810_1_2_0"/>
<dbReference type="InterPro" id="IPR017476">
    <property type="entry name" value="UDP-Glc/GDP-Man"/>
</dbReference>
<dbReference type="GO" id="GO:0003979">
    <property type="term" value="F:UDP-glucose 6-dehydrogenase activity"/>
    <property type="evidence" value="ECO:0007669"/>
    <property type="project" value="UniProtKB-EC"/>
</dbReference>
<dbReference type="SUPFAM" id="SSF51735">
    <property type="entry name" value="NAD(P)-binding Rossmann-fold domains"/>
    <property type="match status" value="1"/>
</dbReference>
<dbReference type="GO" id="GO:0006065">
    <property type="term" value="P:UDP-glucuronate biosynthetic process"/>
    <property type="evidence" value="ECO:0007669"/>
    <property type="project" value="UniProtKB-UniPathway"/>
</dbReference>
<evidence type="ECO:0000256" key="8">
    <source>
        <dbReference type="PIRNR" id="PIRNR000124"/>
    </source>
</evidence>
<feature type="domain" description="UDP-glucose/GDP-mannose dehydrogenase C-terminal" evidence="12">
    <location>
        <begin position="336"/>
        <end position="440"/>
    </location>
</feature>
<dbReference type="Pfam" id="PF03721">
    <property type="entry name" value="UDPG_MGDP_dh_N"/>
    <property type="match status" value="1"/>
</dbReference>
<feature type="binding site" evidence="10">
    <location>
        <begin position="155"/>
        <end position="158"/>
    </location>
    <ligand>
        <name>substrate</name>
    </ligand>
</feature>
<comment type="pathway">
    <text evidence="1">Nucleotide-sugar biosynthesis; UDP-alpha-D-glucuronate biosynthesis; UDP-alpha-D-glucuronate from UDP-alpha-D-glucose: step 1/1.</text>
</comment>
<evidence type="ECO:0000256" key="7">
    <source>
        <dbReference type="ARBA" id="ARBA00047473"/>
    </source>
</evidence>
<evidence type="ECO:0000256" key="11">
    <source>
        <dbReference type="PIRSR" id="PIRSR500134-3"/>
    </source>
</evidence>
<feature type="binding site" evidence="10">
    <location>
        <position position="280"/>
    </location>
    <ligand>
        <name>substrate</name>
    </ligand>
</feature>
<feature type="binding site" evidence="11">
    <location>
        <position position="39"/>
    </location>
    <ligand>
        <name>NAD(+)</name>
        <dbReference type="ChEBI" id="CHEBI:57540"/>
    </ligand>
</feature>
<keyword evidence="5 8" id="KW-0560">Oxidoreductase</keyword>
<name>E8V8J9_TERSS</name>
<dbReference type="InterPro" id="IPR036220">
    <property type="entry name" value="UDP-Glc/GDP-Man_DH_C_sf"/>
</dbReference>
<feature type="active site" description="Nucleophile" evidence="9">
    <location>
        <position position="283"/>
    </location>
</feature>
<dbReference type="KEGG" id="tsa:AciPR4_2176"/>
<evidence type="ECO:0000256" key="2">
    <source>
        <dbReference type="ARBA" id="ARBA00006601"/>
    </source>
</evidence>
<evidence type="ECO:0000256" key="6">
    <source>
        <dbReference type="ARBA" id="ARBA00023027"/>
    </source>
</evidence>
<evidence type="ECO:0000256" key="5">
    <source>
        <dbReference type="ARBA" id="ARBA00023002"/>
    </source>
</evidence>
<evidence type="ECO:0000313" key="14">
    <source>
        <dbReference type="Proteomes" id="UP000006844"/>
    </source>
</evidence>
<dbReference type="SMART" id="SM00984">
    <property type="entry name" value="UDPG_MGDP_dh_C"/>
    <property type="match status" value="1"/>
</dbReference>
<dbReference type="PIRSF" id="PIRSF000124">
    <property type="entry name" value="UDPglc_GDPman_dh"/>
    <property type="match status" value="1"/>
</dbReference>
<dbReference type="InterPro" id="IPR014026">
    <property type="entry name" value="UDP-Glc/GDP-Man_DH_dimer"/>
</dbReference>
<dbReference type="EC" id="1.1.1.22" evidence="3 8"/>
<dbReference type="Proteomes" id="UP000006844">
    <property type="component" value="Chromosome"/>
</dbReference>
<accession>E8V8J9</accession>
<dbReference type="SUPFAM" id="SSF48179">
    <property type="entry name" value="6-phosphogluconate dehydrogenase C-terminal domain-like"/>
    <property type="match status" value="1"/>
</dbReference>
<comment type="catalytic activity">
    <reaction evidence="7 8">
        <text>UDP-alpha-D-glucose + 2 NAD(+) + H2O = UDP-alpha-D-glucuronate + 2 NADH + 3 H(+)</text>
        <dbReference type="Rhea" id="RHEA:23596"/>
        <dbReference type="ChEBI" id="CHEBI:15377"/>
        <dbReference type="ChEBI" id="CHEBI:15378"/>
        <dbReference type="ChEBI" id="CHEBI:57540"/>
        <dbReference type="ChEBI" id="CHEBI:57945"/>
        <dbReference type="ChEBI" id="CHEBI:58052"/>
        <dbReference type="ChEBI" id="CHEBI:58885"/>
        <dbReference type="EC" id="1.1.1.22"/>
    </reaction>
</comment>
<dbReference type="eggNOG" id="COG1004">
    <property type="taxonomic scope" value="Bacteria"/>
</dbReference>
<feature type="binding site" evidence="10">
    <location>
        <position position="343"/>
    </location>
    <ligand>
        <name>substrate</name>
    </ligand>
</feature>
<comment type="similarity">
    <text evidence="2 8">Belongs to the UDP-glucose/GDP-mannose dehydrogenase family.</text>
</comment>
<dbReference type="UniPathway" id="UPA00038">
    <property type="reaction ID" value="UER00491"/>
</dbReference>
<feature type="binding site" evidence="11">
    <location>
        <position position="34"/>
    </location>
    <ligand>
        <name>NAD(+)</name>
        <dbReference type="ChEBI" id="CHEBI:57540"/>
    </ligand>
</feature>
<dbReference type="PANTHER" id="PTHR43750">
    <property type="entry name" value="UDP-GLUCOSE 6-DEHYDROGENASE TUAD"/>
    <property type="match status" value="1"/>
</dbReference>
<dbReference type="InterPro" id="IPR036291">
    <property type="entry name" value="NAD(P)-bd_dom_sf"/>
</dbReference>